<sequence length="269" mass="29547">MTTSRVAVLGSCVTRDVWNHAGPPDSHPMLFIGRTSLASLTLPDEAASQLAPLISRLPDLPGFAARSIRAELAKDALDQIAAIRPSVLVIDFIDERFDLLDAQGVLLNESLELIESGLPATVALAAARRVARLSQQAWQLWERGLLRLRQAWDQQPALAGCRILLHASYWAEDIVTGDRRERLPDTCEILLGRLTSRAAHNALLRRYHECFQQVFPEATVITPPAALRVADAAHRWGPAPFHFIDPYYHAFASAAAAAGVALWDQQVTA</sequence>
<proteinExistence type="predicted"/>
<comment type="caution">
    <text evidence="1">The sequence shown here is derived from an EMBL/GenBank/DDBJ whole genome shotgun (WGS) entry which is preliminary data.</text>
</comment>
<organism evidence="1 2">
    <name type="scientific">Neoroseomonas soli</name>
    <dbReference type="NCBI Taxonomy" id="1081025"/>
    <lineage>
        <taxon>Bacteria</taxon>
        <taxon>Pseudomonadati</taxon>
        <taxon>Pseudomonadota</taxon>
        <taxon>Alphaproteobacteria</taxon>
        <taxon>Acetobacterales</taxon>
        <taxon>Acetobacteraceae</taxon>
        <taxon>Neoroseomonas</taxon>
    </lineage>
</organism>
<dbReference type="InterPro" id="IPR046237">
    <property type="entry name" value="DUF6270"/>
</dbReference>
<evidence type="ECO:0000313" key="1">
    <source>
        <dbReference type="EMBL" id="MBR0673831.1"/>
    </source>
</evidence>
<dbReference type="AlphaFoldDB" id="A0A9X9X352"/>
<dbReference type="Pfam" id="PF19786">
    <property type="entry name" value="DUF6270"/>
    <property type="match status" value="1"/>
</dbReference>
<gene>
    <name evidence="1" type="ORF">GXW76_21850</name>
</gene>
<reference evidence="1" key="1">
    <citation type="submission" date="2020-01" db="EMBL/GenBank/DDBJ databases">
        <authorList>
            <person name="Rat A."/>
        </authorList>
    </citation>
    <scope>NUCLEOTIDE SEQUENCE</scope>
    <source>
        <strain evidence="1">LMG 31231</strain>
    </source>
</reference>
<name>A0A9X9X352_9PROT</name>
<dbReference type="RefSeq" id="WP_211864231.1">
    <property type="nucleotide sequence ID" value="NZ_JAAEDM010000092.1"/>
</dbReference>
<evidence type="ECO:0000313" key="2">
    <source>
        <dbReference type="Proteomes" id="UP001138751"/>
    </source>
</evidence>
<protein>
    <submittedName>
        <fullName evidence="1">Uncharacterized protein</fullName>
    </submittedName>
</protein>
<accession>A0A9X9X352</accession>
<dbReference type="Proteomes" id="UP001138751">
    <property type="component" value="Unassembled WGS sequence"/>
</dbReference>
<reference evidence="1" key="2">
    <citation type="journal article" date="2021" name="Syst. Appl. Microbiol.">
        <title>Roseomonas hellenica sp. nov., isolated from roots of wild-growing Alkanna tinctoria.</title>
        <authorList>
            <person name="Rat A."/>
            <person name="Naranjo H.D."/>
            <person name="Lebbe L."/>
            <person name="Cnockaert M."/>
            <person name="Krigas N."/>
            <person name="Grigoriadou K."/>
            <person name="Maloupa E."/>
            <person name="Willems A."/>
        </authorList>
    </citation>
    <scope>NUCLEOTIDE SEQUENCE</scope>
    <source>
        <strain evidence="1">LMG 31231</strain>
    </source>
</reference>
<keyword evidence="2" id="KW-1185">Reference proteome</keyword>
<dbReference type="EMBL" id="JAAEDM010000092">
    <property type="protein sequence ID" value="MBR0673831.1"/>
    <property type="molecule type" value="Genomic_DNA"/>
</dbReference>